<gene>
    <name evidence="2" type="ORF">FFZ77_05800</name>
</gene>
<evidence type="ECO:0000313" key="3">
    <source>
        <dbReference type="Proteomes" id="UP000460558"/>
    </source>
</evidence>
<dbReference type="Pfam" id="PF24623">
    <property type="entry name" value="Phage_zn_bind_8"/>
    <property type="match status" value="1"/>
</dbReference>
<dbReference type="RefSeq" id="WP_153481478.1">
    <property type="nucleotide sequence ID" value="NZ_VDEQ01000055.1"/>
</dbReference>
<keyword evidence="3" id="KW-1185">Reference proteome</keyword>
<proteinExistence type="predicted"/>
<protein>
    <recommendedName>
        <fullName evidence="1">DNA-binding phage zinc finger domain-containing protein</fullName>
    </recommendedName>
</protein>
<reference evidence="2 3" key="1">
    <citation type="submission" date="2019-06" db="EMBL/GenBank/DDBJ databases">
        <title>Comparative genomics and metabolomics analyses of clavulanic acid producing Streptomyces species provides insight into specialized metabolism and evolution of beta-lactam biosynthetic gene clusters.</title>
        <authorList>
            <person name="Moore M.A."/>
            <person name="Cruz-Morales P."/>
            <person name="Barona Gomez F."/>
            <person name="Kapil T."/>
        </authorList>
    </citation>
    <scope>NUCLEOTIDE SEQUENCE [LARGE SCALE GENOMIC DNA]</scope>
    <source>
        <strain evidence="2 3">T-272</strain>
    </source>
</reference>
<evidence type="ECO:0000259" key="1">
    <source>
        <dbReference type="Pfam" id="PF24623"/>
    </source>
</evidence>
<dbReference type="InterPro" id="IPR056911">
    <property type="entry name" value="Phage_Znf_bind_put"/>
</dbReference>
<evidence type="ECO:0000313" key="2">
    <source>
        <dbReference type="EMBL" id="MQS35148.1"/>
    </source>
</evidence>
<dbReference type="Proteomes" id="UP000460558">
    <property type="component" value="Unassembled WGS sequence"/>
</dbReference>
<organism evidence="2 3">
    <name type="scientific">Streptomyces katsurahamanus</name>
    <dbReference type="NCBI Taxonomy" id="2577098"/>
    <lineage>
        <taxon>Bacteria</taxon>
        <taxon>Bacillati</taxon>
        <taxon>Actinomycetota</taxon>
        <taxon>Actinomycetes</taxon>
        <taxon>Kitasatosporales</taxon>
        <taxon>Streptomycetaceae</taxon>
        <taxon>Streptomyces</taxon>
    </lineage>
</organism>
<accession>A0ABW9NPF6</accession>
<name>A0ABW9NPF6_9ACTN</name>
<feature type="domain" description="DNA-binding phage zinc finger" evidence="1">
    <location>
        <begin position="28"/>
        <end position="75"/>
    </location>
</feature>
<comment type="caution">
    <text evidence="2">The sequence shown here is derived from an EMBL/GenBank/DDBJ whole genome shotgun (WGS) entry which is preliminary data.</text>
</comment>
<dbReference type="EMBL" id="VDEQ01000055">
    <property type="protein sequence ID" value="MQS35148.1"/>
    <property type="molecule type" value="Genomic_DNA"/>
</dbReference>
<sequence length="204" mass="22735">MGTENGPQNTWGEWRRHLRSGPEQQLVRDWYRRLECPTCKAVMGHACRTSNGHPADHHRARRDAAGPLPYEQWKQRGLWAEPKRFTMPAVLKEAEKARTDYNVDLALGDGVAVVRIFLAERLGIALKDEATLDRIDDAVRQLLQARGPARSADLVTVLASLIATLLSTTAGPDGDPEALFDSLISAQVNEARRLRAIEKNRSHG</sequence>